<reference evidence="1" key="1">
    <citation type="submission" date="2016-01" db="EMBL/GenBank/DDBJ databases">
        <authorList>
            <person name="Peeters C."/>
        </authorList>
    </citation>
    <scope>NUCLEOTIDE SEQUENCE [LARGE SCALE GENOMIC DNA]</scope>
    <source>
        <strain evidence="1">LMG 29323</strain>
    </source>
</reference>
<dbReference type="Proteomes" id="UP000054911">
    <property type="component" value="Unassembled WGS sequence"/>
</dbReference>
<keyword evidence="2" id="KW-1185">Reference proteome</keyword>
<gene>
    <name evidence="1" type="ORF">AWB80_07525</name>
</gene>
<proteinExistence type="predicted"/>
<evidence type="ECO:0000313" key="1">
    <source>
        <dbReference type="EMBL" id="SAK98457.1"/>
    </source>
</evidence>
<dbReference type="OrthoDB" id="9932451at2"/>
<dbReference type="EMBL" id="FCOE02000050">
    <property type="protein sequence ID" value="SAK98457.1"/>
    <property type="molecule type" value="Genomic_DNA"/>
</dbReference>
<comment type="caution">
    <text evidence="1">The sequence shown here is derived from an EMBL/GenBank/DDBJ whole genome shotgun (WGS) entry which is preliminary data.</text>
</comment>
<protein>
    <submittedName>
        <fullName evidence="1">Uncharacterized protein</fullName>
    </submittedName>
</protein>
<organism evidence="1 2">
    <name type="scientific">Caballeronia pedi</name>
    <dbReference type="NCBI Taxonomy" id="1777141"/>
    <lineage>
        <taxon>Bacteria</taxon>
        <taxon>Pseudomonadati</taxon>
        <taxon>Pseudomonadota</taxon>
        <taxon>Betaproteobacteria</taxon>
        <taxon>Burkholderiales</taxon>
        <taxon>Burkholderiaceae</taxon>
        <taxon>Caballeronia</taxon>
    </lineage>
</organism>
<dbReference type="AlphaFoldDB" id="A0A158DXK8"/>
<name>A0A158DXK8_9BURK</name>
<dbReference type="RefSeq" id="WP_061179725.1">
    <property type="nucleotide sequence ID" value="NZ_FCOE02000050.1"/>
</dbReference>
<evidence type="ECO:0000313" key="2">
    <source>
        <dbReference type="Proteomes" id="UP000054911"/>
    </source>
</evidence>
<sequence>MKTKGILRSMPRAEWTSLAGRPFALVGPHHVIVCDAGAAIQSDALDAAELARRWNAYPILIEALQRVAATRDARHALIALKGAA</sequence>
<dbReference type="STRING" id="1777141.AWB80_07525"/>
<accession>A0A158DXK8</accession>